<feature type="compositionally biased region" description="Basic and acidic residues" evidence="1">
    <location>
        <begin position="57"/>
        <end position="74"/>
    </location>
</feature>
<feature type="compositionally biased region" description="Basic and acidic residues" evidence="1">
    <location>
        <begin position="262"/>
        <end position="283"/>
    </location>
</feature>
<organism evidence="3 4">
    <name type="scientific">Caerostris extrusa</name>
    <name type="common">Bark spider</name>
    <name type="synonym">Caerostris bankana</name>
    <dbReference type="NCBI Taxonomy" id="172846"/>
    <lineage>
        <taxon>Eukaryota</taxon>
        <taxon>Metazoa</taxon>
        <taxon>Ecdysozoa</taxon>
        <taxon>Arthropoda</taxon>
        <taxon>Chelicerata</taxon>
        <taxon>Arachnida</taxon>
        <taxon>Araneae</taxon>
        <taxon>Araneomorphae</taxon>
        <taxon>Entelegynae</taxon>
        <taxon>Araneoidea</taxon>
        <taxon>Araneidae</taxon>
        <taxon>Caerostris</taxon>
    </lineage>
</organism>
<evidence type="ECO:0000313" key="3">
    <source>
        <dbReference type="EMBL" id="GIX76507.1"/>
    </source>
</evidence>
<gene>
    <name evidence="3" type="ORF">CEXT_173301</name>
</gene>
<keyword evidence="2" id="KW-0472">Membrane</keyword>
<evidence type="ECO:0000256" key="2">
    <source>
        <dbReference type="SAM" id="Phobius"/>
    </source>
</evidence>
<keyword evidence="4" id="KW-1185">Reference proteome</keyword>
<proteinExistence type="predicted"/>
<protein>
    <submittedName>
        <fullName evidence="3">Uncharacterized protein</fullName>
    </submittedName>
</protein>
<feature type="transmembrane region" description="Helical" evidence="2">
    <location>
        <begin position="91"/>
        <end position="116"/>
    </location>
</feature>
<feature type="compositionally biased region" description="Basic and acidic residues" evidence="1">
    <location>
        <begin position="139"/>
        <end position="152"/>
    </location>
</feature>
<reference evidence="3 4" key="1">
    <citation type="submission" date="2021-06" db="EMBL/GenBank/DDBJ databases">
        <title>Caerostris extrusa draft genome.</title>
        <authorList>
            <person name="Kono N."/>
            <person name="Arakawa K."/>
        </authorList>
    </citation>
    <scope>NUCLEOTIDE SEQUENCE [LARGE SCALE GENOMIC DNA]</scope>
</reference>
<accession>A0AAV4MVG9</accession>
<feature type="compositionally biased region" description="Polar residues" evidence="1">
    <location>
        <begin position="169"/>
        <end position="180"/>
    </location>
</feature>
<feature type="region of interest" description="Disordered" evidence="1">
    <location>
        <begin position="227"/>
        <end position="284"/>
    </location>
</feature>
<dbReference type="AlphaFoldDB" id="A0AAV4MVG9"/>
<sequence length="331" mass="37372">MVIDIKVNLPKIEKVKVSRVVLISGILTFLYLIEFSIGIRVVYHTFSLWSSSYYDSKNTHSDEQPKSKSSKELESSEMETPEAKDGIMEIIFLRIIVLLQTFSFTFGRLLALGILLKIAEDKSTKSSFKSKRNNLNGVESDREALTTKSQREESDEEPVAEPAFDAKNKNSPSYESSKVNNALEKESNEVQDSTVPISKSKIAAFSESMSVGWNKFSSLSRKFTGAMQEHIQKRKEQFQNNRASEQDNKPEPKSPGTTSTEETTRSNDENCVKETPESLKGDPDSSEGYFVGILDITRVKYIVHAKILLLILMNPLSTSNQKKNHLKVLQW</sequence>
<dbReference type="EMBL" id="BPLR01002667">
    <property type="protein sequence ID" value="GIX76507.1"/>
    <property type="molecule type" value="Genomic_DNA"/>
</dbReference>
<evidence type="ECO:0000256" key="1">
    <source>
        <dbReference type="SAM" id="MobiDB-lite"/>
    </source>
</evidence>
<dbReference type="Proteomes" id="UP001054945">
    <property type="component" value="Unassembled WGS sequence"/>
</dbReference>
<keyword evidence="2" id="KW-0812">Transmembrane</keyword>
<name>A0AAV4MVG9_CAEEX</name>
<feature type="region of interest" description="Disordered" evidence="1">
    <location>
        <begin position="55"/>
        <end position="80"/>
    </location>
</feature>
<comment type="caution">
    <text evidence="3">The sequence shown here is derived from an EMBL/GenBank/DDBJ whole genome shotgun (WGS) entry which is preliminary data.</text>
</comment>
<evidence type="ECO:0000313" key="4">
    <source>
        <dbReference type="Proteomes" id="UP001054945"/>
    </source>
</evidence>
<feature type="region of interest" description="Disordered" evidence="1">
    <location>
        <begin position="128"/>
        <end position="194"/>
    </location>
</feature>
<feature type="transmembrane region" description="Helical" evidence="2">
    <location>
        <begin position="20"/>
        <end position="43"/>
    </location>
</feature>
<keyword evidence="2" id="KW-1133">Transmembrane helix</keyword>